<gene>
    <name evidence="1" type="ORF">PTRG_01030</name>
</gene>
<evidence type="ECO:0000313" key="2">
    <source>
        <dbReference type="Proteomes" id="UP000001471"/>
    </source>
</evidence>
<organism evidence="1 2">
    <name type="scientific">Pyrenophora tritici-repentis (strain Pt-1C-BFP)</name>
    <name type="common">Wheat tan spot fungus</name>
    <name type="synonym">Drechslera tritici-repentis</name>
    <dbReference type="NCBI Taxonomy" id="426418"/>
    <lineage>
        <taxon>Eukaryota</taxon>
        <taxon>Fungi</taxon>
        <taxon>Dikarya</taxon>
        <taxon>Ascomycota</taxon>
        <taxon>Pezizomycotina</taxon>
        <taxon>Dothideomycetes</taxon>
        <taxon>Pleosporomycetidae</taxon>
        <taxon>Pleosporales</taxon>
        <taxon>Pleosporineae</taxon>
        <taxon>Pleosporaceae</taxon>
        <taxon>Pyrenophora</taxon>
    </lineage>
</organism>
<dbReference type="HOGENOM" id="CLU_2278866_0_0_1"/>
<protein>
    <submittedName>
        <fullName evidence="1">Uncharacterized protein</fullName>
    </submittedName>
</protein>
<dbReference type="Proteomes" id="UP000001471">
    <property type="component" value="Unassembled WGS sequence"/>
</dbReference>
<dbReference type="InParanoid" id="B2VUH4"/>
<dbReference type="AlphaFoldDB" id="B2VUH4"/>
<sequence length="102" mass="10997">MAMASAMDLVGAQCDADTSETGLRLDERCGDQAAKMGCMAAWLHGCNQKRIGHGKKGGVYLVDDDLLVLYEVVVCSTSFAGGHVMQTDETQQDDRPQQTQTD</sequence>
<evidence type="ECO:0000313" key="1">
    <source>
        <dbReference type="EMBL" id="EDU40468.1"/>
    </source>
</evidence>
<reference evidence="2" key="1">
    <citation type="journal article" date="2013" name="G3 (Bethesda)">
        <title>Comparative genomics of a plant-pathogenic fungus, Pyrenophora tritici-repentis, reveals transduplication and the impact of repeat elements on pathogenicity and population divergence.</title>
        <authorList>
            <person name="Manning V.A."/>
            <person name="Pandelova I."/>
            <person name="Dhillon B."/>
            <person name="Wilhelm L.J."/>
            <person name="Goodwin S.B."/>
            <person name="Berlin A.M."/>
            <person name="Figueroa M."/>
            <person name="Freitag M."/>
            <person name="Hane J.K."/>
            <person name="Henrissat B."/>
            <person name="Holman W.H."/>
            <person name="Kodira C.D."/>
            <person name="Martin J."/>
            <person name="Oliver R.P."/>
            <person name="Robbertse B."/>
            <person name="Schackwitz W."/>
            <person name="Schwartz D.C."/>
            <person name="Spatafora J.W."/>
            <person name="Turgeon B.G."/>
            <person name="Yandava C."/>
            <person name="Young S."/>
            <person name="Zhou S."/>
            <person name="Zeng Q."/>
            <person name="Grigoriev I.V."/>
            <person name="Ma L.-J."/>
            <person name="Ciuffetti L.M."/>
        </authorList>
    </citation>
    <scope>NUCLEOTIDE SEQUENCE [LARGE SCALE GENOMIC DNA]</scope>
    <source>
        <strain evidence="2">Pt-1C-BFP</strain>
    </source>
</reference>
<dbReference type="EMBL" id="DS231615">
    <property type="protein sequence ID" value="EDU40468.1"/>
    <property type="molecule type" value="Genomic_DNA"/>
</dbReference>
<name>B2VUH4_PYRTR</name>
<accession>B2VUH4</accession>
<proteinExistence type="predicted"/>